<evidence type="ECO:0000259" key="4">
    <source>
        <dbReference type="Pfam" id="PF19335"/>
    </source>
</evidence>
<keyword evidence="2" id="KW-0813">Transport</keyword>
<dbReference type="Proteomes" id="UP000548326">
    <property type="component" value="Unassembled WGS sequence"/>
</dbReference>
<organism evidence="9 10">
    <name type="scientific">Mucilaginibacter lappiensis</name>
    <dbReference type="NCBI Taxonomy" id="354630"/>
    <lineage>
        <taxon>Bacteria</taxon>
        <taxon>Pseudomonadati</taxon>
        <taxon>Bacteroidota</taxon>
        <taxon>Sphingobacteriia</taxon>
        <taxon>Sphingobacteriales</taxon>
        <taxon>Sphingobacteriaceae</taxon>
        <taxon>Mucilaginibacter</taxon>
    </lineage>
</organism>
<dbReference type="InterPro" id="IPR058792">
    <property type="entry name" value="Beta-barrel_RND_2"/>
</dbReference>
<evidence type="ECO:0000259" key="6">
    <source>
        <dbReference type="Pfam" id="PF25919"/>
    </source>
</evidence>
<dbReference type="Pfam" id="PF19335">
    <property type="entry name" value="HMBD"/>
    <property type="match status" value="1"/>
</dbReference>
<dbReference type="Pfam" id="PF25919">
    <property type="entry name" value="BSH_CusB"/>
    <property type="match status" value="1"/>
</dbReference>
<evidence type="ECO:0000256" key="1">
    <source>
        <dbReference type="ARBA" id="ARBA00009477"/>
    </source>
</evidence>
<dbReference type="InterPro" id="IPR051909">
    <property type="entry name" value="MFP_Cation_Efflux"/>
</dbReference>
<dbReference type="InterPro" id="IPR006143">
    <property type="entry name" value="RND_pump_MFP"/>
</dbReference>
<keyword evidence="3" id="KW-0732">Signal</keyword>
<feature type="domain" description="CusB-like three alpha-helical bundle" evidence="5">
    <location>
        <begin position="162"/>
        <end position="218"/>
    </location>
</feature>
<dbReference type="Pfam" id="PF25869">
    <property type="entry name" value="3HB_CusB"/>
    <property type="match status" value="1"/>
</dbReference>
<evidence type="ECO:0000256" key="2">
    <source>
        <dbReference type="ARBA" id="ARBA00022448"/>
    </source>
</evidence>
<feature type="chain" id="PRO_5032875997" evidence="3">
    <location>
        <begin position="25"/>
        <end position="416"/>
    </location>
</feature>
<reference evidence="9 10" key="1">
    <citation type="submission" date="2020-08" db="EMBL/GenBank/DDBJ databases">
        <title>Genomic Encyclopedia of Type Strains, Phase IV (KMG-V): Genome sequencing to study the core and pangenomes of soil and plant-associated prokaryotes.</title>
        <authorList>
            <person name="Whitman W."/>
        </authorList>
    </citation>
    <scope>NUCLEOTIDE SEQUENCE [LARGE SCALE GENOMIC DNA]</scope>
    <source>
        <strain evidence="9 10">MP601</strain>
    </source>
</reference>
<evidence type="ECO:0000259" key="7">
    <source>
        <dbReference type="Pfam" id="PF25954"/>
    </source>
</evidence>
<dbReference type="GO" id="GO:0022857">
    <property type="term" value="F:transmembrane transporter activity"/>
    <property type="evidence" value="ECO:0007669"/>
    <property type="project" value="InterPro"/>
</dbReference>
<dbReference type="Pfam" id="PF25975">
    <property type="entry name" value="CzcB_C"/>
    <property type="match status" value="1"/>
</dbReference>
<dbReference type="RefSeq" id="WP_183585783.1">
    <property type="nucleotide sequence ID" value="NZ_JACHCA010000002.1"/>
</dbReference>
<evidence type="ECO:0000313" key="9">
    <source>
        <dbReference type="EMBL" id="MBB6126682.1"/>
    </source>
</evidence>
<dbReference type="Pfam" id="PF25954">
    <property type="entry name" value="Beta-barrel_RND_2"/>
    <property type="match status" value="1"/>
</dbReference>
<dbReference type="EMBL" id="JACHCA010000002">
    <property type="protein sequence ID" value="MBB6126682.1"/>
    <property type="molecule type" value="Genomic_DNA"/>
</dbReference>
<accession>A0A841J8J8</accession>
<evidence type="ECO:0000256" key="3">
    <source>
        <dbReference type="SAM" id="SignalP"/>
    </source>
</evidence>
<dbReference type="InterPro" id="IPR058791">
    <property type="entry name" value="3HB_CusB"/>
</dbReference>
<sequence>MINIKKRFWVLSAAALLSFMILTAVLFTACTQKPKATAAKAISKAYYTCSMHPQIHEDHPGNCPICGMKLIKVEMSGNGMDMSENKIRLTATQIQLAGIRTDTVKEENVGSEKTLTGTVTTDDNKSEELSARIPGRVQQLFVRTTGEKIAMGQPVYSIYSEDLQEAEKEYLLARQQEKILHNPDVDYQQLISAAENKLQLWGLFPAQIRNIAASGKVSATTTILSKVDGTVSEILVHEGDYVTEGMSVLKTQALNSLWVEAQLYASETNSYKENDRVSVSFPDLGGQIINGKVEFINPELSNASKVNLIRISITNPQGLIRPGMLAYISIGNGSSRALAVPVSAILIDGKGSQVWVKNPDGSFSSRMIKPGNSNQSYVPVLSGLNAGDIVVTNGAYLINSEAIFKNGGDNMADMKM</sequence>
<feature type="domain" description="Heavy metal binding" evidence="4">
    <location>
        <begin position="46"/>
        <end position="73"/>
    </location>
</feature>
<dbReference type="GO" id="GO:0016020">
    <property type="term" value="C:membrane"/>
    <property type="evidence" value="ECO:0007669"/>
    <property type="project" value="InterPro"/>
</dbReference>
<dbReference type="AlphaFoldDB" id="A0A841J8J8"/>
<dbReference type="NCBIfam" id="TIGR01730">
    <property type="entry name" value="RND_mfp"/>
    <property type="match status" value="1"/>
</dbReference>
<name>A0A841J8J8_9SPHI</name>
<dbReference type="GO" id="GO:0030288">
    <property type="term" value="C:outer membrane-bounded periplasmic space"/>
    <property type="evidence" value="ECO:0007669"/>
    <property type="project" value="TreeGrafter"/>
</dbReference>
<dbReference type="InterPro" id="IPR045800">
    <property type="entry name" value="HMBD"/>
</dbReference>
<dbReference type="Gene3D" id="2.40.50.100">
    <property type="match status" value="1"/>
</dbReference>
<gene>
    <name evidence="9" type="ORF">HDF22_000787</name>
</gene>
<dbReference type="Gene3D" id="2.40.30.170">
    <property type="match status" value="1"/>
</dbReference>
<dbReference type="GO" id="GO:0015679">
    <property type="term" value="P:plasma membrane copper ion transport"/>
    <property type="evidence" value="ECO:0007669"/>
    <property type="project" value="TreeGrafter"/>
</dbReference>
<evidence type="ECO:0000259" key="5">
    <source>
        <dbReference type="Pfam" id="PF25869"/>
    </source>
</evidence>
<protein>
    <submittedName>
        <fullName evidence="9">Cu(I)/Ag(I) efflux system membrane fusion protein</fullName>
    </submittedName>
</protein>
<comment type="similarity">
    <text evidence="1">Belongs to the membrane fusion protein (MFP) (TC 8.A.1) family.</text>
</comment>
<proteinExistence type="inferred from homology"/>
<dbReference type="PANTHER" id="PTHR30097:SF15">
    <property type="entry name" value="CATION EFFLUX SYSTEM PROTEIN CUSB"/>
    <property type="match status" value="1"/>
</dbReference>
<dbReference type="SUPFAM" id="SSF111369">
    <property type="entry name" value="HlyD-like secretion proteins"/>
    <property type="match status" value="1"/>
</dbReference>
<dbReference type="GO" id="GO:0046914">
    <property type="term" value="F:transition metal ion binding"/>
    <property type="evidence" value="ECO:0007669"/>
    <property type="project" value="TreeGrafter"/>
</dbReference>
<evidence type="ECO:0000259" key="8">
    <source>
        <dbReference type="Pfam" id="PF25975"/>
    </source>
</evidence>
<dbReference type="PROSITE" id="PS51257">
    <property type="entry name" value="PROKAR_LIPOPROTEIN"/>
    <property type="match status" value="1"/>
</dbReference>
<evidence type="ECO:0000313" key="10">
    <source>
        <dbReference type="Proteomes" id="UP000548326"/>
    </source>
</evidence>
<feature type="domain" description="CusB-like barrel-sandwich hybrid" evidence="6">
    <location>
        <begin position="129"/>
        <end position="250"/>
    </location>
</feature>
<comment type="caution">
    <text evidence="9">The sequence shown here is derived from an EMBL/GenBank/DDBJ whole genome shotgun (WGS) entry which is preliminary data.</text>
</comment>
<dbReference type="InterPro" id="IPR058649">
    <property type="entry name" value="CzcB_C"/>
</dbReference>
<dbReference type="InterPro" id="IPR058790">
    <property type="entry name" value="BSH_CusB"/>
</dbReference>
<feature type="domain" description="CusB-like beta-barrel" evidence="7">
    <location>
        <begin position="257"/>
        <end position="332"/>
    </location>
</feature>
<feature type="domain" description="CzcB-like C-terminal circularly permuted SH3-like" evidence="8">
    <location>
        <begin position="338"/>
        <end position="398"/>
    </location>
</feature>
<dbReference type="Gene3D" id="2.40.420.20">
    <property type="match status" value="1"/>
</dbReference>
<feature type="signal peptide" evidence="3">
    <location>
        <begin position="1"/>
        <end position="24"/>
    </location>
</feature>
<dbReference type="PANTHER" id="PTHR30097">
    <property type="entry name" value="CATION EFFLUX SYSTEM PROTEIN CUSB"/>
    <property type="match status" value="1"/>
</dbReference>
<dbReference type="GO" id="GO:0060003">
    <property type="term" value="P:copper ion export"/>
    <property type="evidence" value="ECO:0007669"/>
    <property type="project" value="TreeGrafter"/>
</dbReference>